<evidence type="ECO:0008006" key="4">
    <source>
        <dbReference type="Google" id="ProtNLM"/>
    </source>
</evidence>
<dbReference type="Gene3D" id="2.160.10.10">
    <property type="entry name" value="Hexapeptide repeat proteins"/>
    <property type="match status" value="1"/>
</dbReference>
<dbReference type="InterPro" id="IPR011004">
    <property type="entry name" value="Trimer_LpxA-like_sf"/>
</dbReference>
<dbReference type="CDD" id="cd03349">
    <property type="entry name" value="LbH_XAT"/>
    <property type="match status" value="1"/>
</dbReference>
<dbReference type="AlphaFoldDB" id="A0A2N4ULU6"/>
<dbReference type="InterPro" id="IPR050179">
    <property type="entry name" value="Trans_hexapeptide_repeat"/>
</dbReference>
<reference evidence="2 3" key="1">
    <citation type="journal article" date="2018" name="Syst. Appl. Microbiol.">
        <title>Photobacterium carnosum sp. nov., isolated from spoiled modified atmosphere packaged poultry meat.</title>
        <authorList>
            <person name="Hilgarth M."/>
            <person name="Fuertes S."/>
            <person name="Ehrmann M."/>
            <person name="Vogel R.F."/>
        </authorList>
    </citation>
    <scope>NUCLEOTIDE SEQUENCE [LARGE SCALE GENOMIC DNA]</scope>
    <source>
        <strain evidence="2 3">TMW 2.2021</strain>
    </source>
</reference>
<dbReference type="EMBL" id="NPIB01000050">
    <property type="protein sequence ID" value="PLC55991.1"/>
    <property type="molecule type" value="Genomic_DNA"/>
</dbReference>
<protein>
    <recommendedName>
        <fullName evidence="4">Acetyltransferase</fullName>
    </recommendedName>
</protein>
<evidence type="ECO:0000313" key="2">
    <source>
        <dbReference type="EMBL" id="PLC55991.1"/>
    </source>
</evidence>
<keyword evidence="3" id="KW-1185">Reference proteome</keyword>
<gene>
    <name evidence="2" type="ORF">CIK00_20805</name>
</gene>
<dbReference type="InterPro" id="IPR001451">
    <property type="entry name" value="Hexapep"/>
</dbReference>
<name>A0A2N4ULU6_9GAMM</name>
<dbReference type="PANTHER" id="PTHR43300:SF11">
    <property type="entry name" value="ACETYLTRANSFERASE RV3034C-RELATED"/>
    <property type="match status" value="1"/>
</dbReference>
<evidence type="ECO:0000256" key="1">
    <source>
        <dbReference type="ARBA" id="ARBA00007274"/>
    </source>
</evidence>
<dbReference type="SUPFAM" id="SSF51161">
    <property type="entry name" value="Trimeric LpxA-like enzymes"/>
    <property type="match status" value="1"/>
</dbReference>
<dbReference type="Pfam" id="PF00132">
    <property type="entry name" value="Hexapep"/>
    <property type="match status" value="1"/>
</dbReference>
<proteinExistence type="inferred from homology"/>
<organism evidence="2 3">
    <name type="scientific">Photobacterium carnosum</name>
    <dbReference type="NCBI Taxonomy" id="2023717"/>
    <lineage>
        <taxon>Bacteria</taxon>
        <taxon>Pseudomonadati</taxon>
        <taxon>Pseudomonadota</taxon>
        <taxon>Gammaproteobacteria</taxon>
        <taxon>Vibrionales</taxon>
        <taxon>Vibrionaceae</taxon>
        <taxon>Photobacterium</taxon>
    </lineage>
</organism>
<comment type="similarity">
    <text evidence="1">Belongs to the transferase hexapeptide repeat family.</text>
</comment>
<dbReference type="PANTHER" id="PTHR43300">
    <property type="entry name" value="ACETYLTRANSFERASE"/>
    <property type="match status" value="1"/>
</dbReference>
<sequence length="224" mass="25729">MSRKLYQLPTHLKAKKYNITLKNKDLFRRFTLPEQPIKIEIHSSILNSSRLHSIGGYSYTYSELSETSSIGRYCSIACNVQIMGDEHPLDRFTTSIVTYNKKYKNLFKQIDFSPKTKSVHIGNDVWVGEGVTFKRGVTIGDGAIIACGSIVTKDVDPYSIVGGVPATIIRYRYSQDIINRLLQLQWWKYDLSKYQISPNCSIDDFIYQIESIPHHSDDFDFIIL</sequence>
<accession>A0A2N4ULU6</accession>
<comment type="caution">
    <text evidence="2">The sequence shown here is derived from an EMBL/GenBank/DDBJ whole genome shotgun (WGS) entry which is preliminary data.</text>
</comment>
<evidence type="ECO:0000313" key="3">
    <source>
        <dbReference type="Proteomes" id="UP000234420"/>
    </source>
</evidence>
<dbReference type="Proteomes" id="UP000234420">
    <property type="component" value="Unassembled WGS sequence"/>
</dbReference>